<sequence>EKYQKLYAETKDLKLVHQEFQNEFENFLETNLKIEDKYKEEILSRGMGAAGKLQGNKIIATKIPKSAFIKDWFEESDPIKKRSIFCHCPRIRDVLDKENNVLPEHYCYCGAGFYKGIWEDILQKEVKVEVLESVIHGGEVCKIAIHLPEDV</sequence>
<comment type="caution">
    <text evidence="1">The sequence shown here is derived from an EMBL/GenBank/DDBJ whole genome shotgun (WGS) entry which is preliminary data.</text>
</comment>
<accession>X1GEZ0</accession>
<gene>
    <name evidence="1" type="ORF">S03H2_34444</name>
</gene>
<reference evidence="1" key="1">
    <citation type="journal article" date="2014" name="Front. Microbiol.">
        <title>High frequency of phylogenetically diverse reductive dehalogenase-homologous genes in deep subseafloor sedimentary metagenomes.</title>
        <authorList>
            <person name="Kawai M."/>
            <person name="Futagami T."/>
            <person name="Toyoda A."/>
            <person name="Takaki Y."/>
            <person name="Nishi S."/>
            <person name="Hori S."/>
            <person name="Arai W."/>
            <person name="Tsubouchi T."/>
            <person name="Morono Y."/>
            <person name="Uchiyama I."/>
            <person name="Ito T."/>
            <person name="Fujiyama A."/>
            <person name="Inagaki F."/>
            <person name="Takami H."/>
        </authorList>
    </citation>
    <scope>NUCLEOTIDE SEQUENCE</scope>
    <source>
        <strain evidence="1">Expedition CK06-06</strain>
    </source>
</reference>
<dbReference type="EMBL" id="BARU01021020">
    <property type="protein sequence ID" value="GAH55787.1"/>
    <property type="molecule type" value="Genomic_DNA"/>
</dbReference>
<name>X1GEZ0_9ZZZZ</name>
<evidence type="ECO:0000313" key="1">
    <source>
        <dbReference type="EMBL" id="GAH55787.1"/>
    </source>
</evidence>
<protein>
    <recommendedName>
        <fullName evidence="2">4-vinyl reductase 4VR domain-containing protein</fullName>
    </recommendedName>
</protein>
<dbReference type="AlphaFoldDB" id="X1GEZ0"/>
<evidence type="ECO:0008006" key="2">
    <source>
        <dbReference type="Google" id="ProtNLM"/>
    </source>
</evidence>
<organism evidence="1">
    <name type="scientific">marine sediment metagenome</name>
    <dbReference type="NCBI Taxonomy" id="412755"/>
    <lineage>
        <taxon>unclassified sequences</taxon>
        <taxon>metagenomes</taxon>
        <taxon>ecological metagenomes</taxon>
    </lineage>
</organism>
<feature type="non-terminal residue" evidence="1">
    <location>
        <position position="1"/>
    </location>
</feature>
<proteinExistence type="predicted"/>
<dbReference type="InterPro" id="IPR046142">
    <property type="entry name" value="DUF6144"/>
</dbReference>
<dbReference type="Pfam" id="PF19641">
    <property type="entry name" value="DUF6144"/>
    <property type="match status" value="1"/>
</dbReference>